<organism evidence="6 7">
    <name type="scientific">Candidatus Bandiella euplotis</name>
    <dbReference type="NCBI Taxonomy" id="1664265"/>
    <lineage>
        <taxon>Bacteria</taxon>
        <taxon>Pseudomonadati</taxon>
        <taxon>Pseudomonadota</taxon>
        <taxon>Alphaproteobacteria</taxon>
        <taxon>Rickettsiales</taxon>
        <taxon>Candidatus Midichloriaceae</taxon>
        <taxon>Candidatus Bandiella</taxon>
    </lineage>
</organism>
<feature type="transmembrane region" description="Helical" evidence="5">
    <location>
        <begin position="185"/>
        <end position="202"/>
    </location>
</feature>
<feature type="transmembrane region" description="Helical" evidence="5">
    <location>
        <begin position="249"/>
        <end position="270"/>
    </location>
</feature>
<feature type="transmembrane region" description="Helical" evidence="5">
    <location>
        <begin position="14"/>
        <end position="38"/>
    </location>
</feature>
<evidence type="ECO:0000313" key="7">
    <source>
        <dbReference type="Proteomes" id="UP001327219"/>
    </source>
</evidence>
<dbReference type="InterPro" id="IPR051084">
    <property type="entry name" value="H+-coupled_symporters"/>
</dbReference>
<feature type="transmembrane region" description="Helical" evidence="5">
    <location>
        <begin position="127"/>
        <end position="147"/>
    </location>
</feature>
<reference evidence="6 7" key="1">
    <citation type="submission" date="2022-11" db="EMBL/GenBank/DDBJ databases">
        <title>Host association and intracellularity evolved multiple times independently in the Rickettsiales.</title>
        <authorList>
            <person name="Castelli M."/>
            <person name="Nardi T."/>
            <person name="Gammuto L."/>
            <person name="Bellinzona G."/>
            <person name="Sabaneyeva E."/>
            <person name="Potekhin A."/>
            <person name="Serra V."/>
            <person name="Petroni G."/>
            <person name="Sassera D."/>
        </authorList>
    </citation>
    <scope>NUCLEOTIDE SEQUENCE [LARGE SCALE GENOMIC DNA]</scope>
    <source>
        <strain evidence="6 7">NDG2</strain>
    </source>
</reference>
<evidence type="ECO:0000256" key="5">
    <source>
        <dbReference type="SAM" id="Phobius"/>
    </source>
</evidence>
<feature type="transmembrane region" description="Helical" evidence="5">
    <location>
        <begin position="223"/>
        <end position="243"/>
    </location>
</feature>
<keyword evidence="5" id="KW-0812">Transmembrane</keyword>
<feature type="transmembrane region" description="Helical" evidence="5">
    <location>
        <begin position="89"/>
        <end position="115"/>
    </location>
</feature>
<dbReference type="RefSeq" id="WP_323733247.1">
    <property type="nucleotide sequence ID" value="NZ_CP110820.1"/>
</dbReference>
<keyword evidence="4" id="KW-0769">Symport</keyword>
<evidence type="ECO:0000256" key="3">
    <source>
        <dbReference type="ARBA" id="ARBA00022475"/>
    </source>
</evidence>
<evidence type="ECO:0000256" key="2">
    <source>
        <dbReference type="ARBA" id="ARBA00022448"/>
    </source>
</evidence>
<dbReference type="PANTHER" id="PTHR43528">
    <property type="entry name" value="ALPHA-KETOGLUTARATE PERMEASE"/>
    <property type="match status" value="1"/>
</dbReference>
<dbReference type="Proteomes" id="UP001327219">
    <property type="component" value="Chromosome"/>
</dbReference>
<gene>
    <name evidence="6" type="ORF">Bandiella_00559</name>
</gene>
<dbReference type="InterPro" id="IPR036259">
    <property type="entry name" value="MFS_trans_sf"/>
</dbReference>
<dbReference type="SUPFAM" id="SSF103473">
    <property type="entry name" value="MFS general substrate transporter"/>
    <property type="match status" value="1"/>
</dbReference>
<dbReference type="EMBL" id="CP110820">
    <property type="protein sequence ID" value="WPX96445.1"/>
    <property type="molecule type" value="Genomic_DNA"/>
</dbReference>
<proteinExistence type="predicted"/>
<accession>A0ABZ0UK07</accession>
<dbReference type="Gene3D" id="1.20.1250.20">
    <property type="entry name" value="MFS general substrate transporter like domains"/>
    <property type="match status" value="1"/>
</dbReference>
<keyword evidence="3" id="KW-1003">Cell membrane</keyword>
<name>A0ABZ0UK07_9RICK</name>
<feature type="transmembrane region" description="Helical" evidence="5">
    <location>
        <begin position="159"/>
        <end position="179"/>
    </location>
</feature>
<keyword evidence="5" id="KW-1133">Transmembrane helix</keyword>
<sequence length="274" mass="30602">MTYIFEIVGQNRRLFYGSLLIAATHFGGAVACICAYLSSNKFQHIFMLAGLIGLLSLKGRAMLTETYVQKESKNMIFSKYNSSNSTVCSYLNVIAASSCLIFIFFTIMIYCNKIIIQKFAIDMQTVFFINLVLHLVWVIFLPIVGIISDRYSIPIVRIMRTGSIATICIGIPALIFGYHSENIKIFMIAQLLVTLTHIIFCMPTPKMICSFFTINVRNTHVSFSYGIGVSITAAFMPILNDFFYNNFSIYGTTGLIAVFATLGFVSTIGIRDNG</sequence>
<keyword evidence="5" id="KW-0472">Membrane</keyword>
<keyword evidence="2" id="KW-0813">Transport</keyword>
<evidence type="ECO:0000313" key="6">
    <source>
        <dbReference type="EMBL" id="WPX96445.1"/>
    </source>
</evidence>
<protein>
    <submittedName>
        <fullName evidence="6">MFS transporter N-terminal domain protein</fullName>
    </submittedName>
</protein>
<comment type="subcellular location">
    <subcellularLocation>
        <location evidence="1">Cell membrane</location>
        <topology evidence="1">Multi-pass membrane protein</topology>
    </subcellularLocation>
</comment>
<dbReference type="PANTHER" id="PTHR43528:SF1">
    <property type="entry name" value="ALPHA-KETOGLUTARATE PERMEASE"/>
    <property type="match status" value="1"/>
</dbReference>
<keyword evidence="7" id="KW-1185">Reference proteome</keyword>
<evidence type="ECO:0000256" key="1">
    <source>
        <dbReference type="ARBA" id="ARBA00004651"/>
    </source>
</evidence>
<evidence type="ECO:0000256" key="4">
    <source>
        <dbReference type="ARBA" id="ARBA00022847"/>
    </source>
</evidence>